<dbReference type="GO" id="GO:0140359">
    <property type="term" value="F:ABC-type transporter activity"/>
    <property type="evidence" value="ECO:0007669"/>
    <property type="project" value="InterPro"/>
</dbReference>
<dbReference type="SUPFAM" id="SSF90123">
    <property type="entry name" value="ABC transporter transmembrane region"/>
    <property type="match status" value="1"/>
</dbReference>
<keyword evidence="13" id="KW-1185">Reference proteome</keyword>
<evidence type="ECO:0000256" key="2">
    <source>
        <dbReference type="ARBA" id="ARBA00022448"/>
    </source>
</evidence>
<dbReference type="Gene3D" id="3.40.50.300">
    <property type="entry name" value="P-loop containing nucleotide triphosphate hydrolases"/>
    <property type="match status" value="1"/>
</dbReference>
<feature type="transmembrane region" description="Helical" evidence="9">
    <location>
        <begin position="224"/>
        <end position="245"/>
    </location>
</feature>
<evidence type="ECO:0000259" key="11">
    <source>
        <dbReference type="PROSITE" id="PS50929"/>
    </source>
</evidence>
<dbReference type="InterPro" id="IPR017871">
    <property type="entry name" value="ABC_transporter-like_CS"/>
</dbReference>
<dbReference type="EMBL" id="FQXV01000003">
    <property type="protein sequence ID" value="SHH82599.1"/>
    <property type="molecule type" value="Genomic_DNA"/>
</dbReference>
<evidence type="ECO:0000256" key="1">
    <source>
        <dbReference type="ARBA" id="ARBA00004651"/>
    </source>
</evidence>
<comment type="subcellular location">
    <subcellularLocation>
        <location evidence="1">Cell membrane</location>
        <topology evidence="1">Multi-pass membrane protein</topology>
    </subcellularLocation>
</comment>
<dbReference type="PROSITE" id="PS50929">
    <property type="entry name" value="ABC_TM1F"/>
    <property type="match status" value="1"/>
</dbReference>
<evidence type="ECO:0000313" key="12">
    <source>
        <dbReference type="EMBL" id="SHH82599.1"/>
    </source>
</evidence>
<dbReference type="InterPro" id="IPR027417">
    <property type="entry name" value="P-loop_NTPase"/>
</dbReference>
<keyword evidence="5" id="KW-0547">Nucleotide-binding</keyword>
<gene>
    <name evidence="12" type="ORF">SAMN02745823_01067</name>
</gene>
<name>A0A1M5W4U3_9FIRM</name>
<feature type="domain" description="ABC transporter" evidence="10">
    <location>
        <begin position="314"/>
        <end position="549"/>
    </location>
</feature>
<reference evidence="12 13" key="1">
    <citation type="submission" date="2016-11" db="EMBL/GenBank/DDBJ databases">
        <authorList>
            <person name="Jaros S."/>
            <person name="Januszkiewicz K."/>
            <person name="Wedrychowicz H."/>
        </authorList>
    </citation>
    <scope>NUCLEOTIDE SEQUENCE [LARGE SCALE GENOMIC DNA]</scope>
    <source>
        <strain evidence="12 13">DSM 10068</strain>
    </source>
</reference>
<dbReference type="GO" id="GO:0016887">
    <property type="term" value="F:ATP hydrolysis activity"/>
    <property type="evidence" value="ECO:0007669"/>
    <property type="project" value="InterPro"/>
</dbReference>
<dbReference type="Gene3D" id="1.20.1560.10">
    <property type="entry name" value="ABC transporter type 1, transmembrane domain"/>
    <property type="match status" value="1"/>
</dbReference>
<dbReference type="SUPFAM" id="SSF52540">
    <property type="entry name" value="P-loop containing nucleoside triphosphate hydrolases"/>
    <property type="match status" value="1"/>
</dbReference>
<dbReference type="InterPro" id="IPR003439">
    <property type="entry name" value="ABC_transporter-like_ATP-bd"/>
</dbReference>
<dbReference type="FunFam" id="3.40.50.300:FF:000221">
    <property type="entry name" value="Multidrug ABC transporter ATP-binding protein"/>
    <property type="match status" value="1"/>
</dbReference>
<evidence type="ECO:0000256" key="7">
    <source>
        <dbReference type="ARBA" id="ARBA00022989"/>
    </source>
</evidence>
<evidence type="ECO:0000313" key="13">
    <source>
        <dbReference type="Proteomes" id="UP000183995"/>
    </source>
</evidence>
<feature type="transmembrane region" description="Helical" evidence="9">
    <location>
        <begin position="127"/>
        <end position="152"/>
    </location>
</feature>
<feature type="transmembrane region" description="Helical" evidence="9">
    <location>
        <begin position="40"/>
        <end position="58"/>
    </location>
</feature>
<dbReference type="PANTHER" id="PTHR24221:SF397">
    <property type="entry name" value="ABC TRANSPORTER, ATP-BINDING TRANSMEMBRANE PROTEIN"/>
    <property type="match status" value="1"/>
</dbReference>
<dbReference type="PANTHER" id="PTHR24221">
    <property type="entry name" value="ATP-BINDING CASSETTE SUB-FAMILY B"/>
    <property type="match status" value="1"/>
</dbReference>
<dbReference type="GO" id="GO:0005886">
    <property type="term" value="C:plasma membrane"/>
    <property type="evidence" value="ECO:0007669"/>
    <property type="project" value="UniProtKB-SubCell"/>
</dbReference>
<evidence type="ECO:0000256" key="6">
    <source>
        <dbReference type="ARBA" id="ARBA00022840"/>
    </source>
</evidence>
<dbReference type="GO" id="GO:0005524">
    <property type="term" value="F:ATP binding"/>
    <property type="evidence" value="ECO:0007669"/>
    <property type="project" value="UniProtKB-KW"/>
</dbReference>
<sequence>MGVAFTVLEGLLSSCIYFSLYLLIEMLLNHNVSSSRLTQLTLGLAGIFLIRLITYSIGYTQGQIGGAAVSKQIRLYLGDKFKKIPLFRFTQGQVGQYVNTMTSDVNSYEQILTHKTGNLVKNITLSIMLMGFVCWLYLPAGLILLTVSLLFIPNMWLSFRIVKKYGQAKNTICAEAVSSIVEYVSGIQTFRAYNMSGAKNKATTNAMKDFSNVCYKYEAMGIPVGFAFSIIDWLTVPVVMLVAAKAWMSGGLAGVDYLMICMMPMLLAKLFTSISIDLFSYKNLRISRNNIQKVVDGPEEQGMDKPFAPDSHDITFQNVRFSYVQGETVLNGVDFRAKVHKLTAIVGASGSGKSTILNLIAKYYEPQGGRILIGGRPVENVTAQRVLEQISIVDQDVFLFDDTVRENIRHARPEATNEEIESACRKANCDVFIRKMEKGYDTPIGENGNLLSGGERQRLSIARAILKNSPILLLDEATASLDIENELAVKQAIVNLLDDEKTVIMIAHTLSIIKNADQILVVSGGRISESGTHKELLAKDGKYVAMWSAEQKLSI</sequence>
<dbReference type="AlphaFoldDB" id="A0A1M5W4U3"/>
<feature type="transmembrane region" description="Helical" evidence="9">
    <location>
        <begin position="257"/>
        <end position="279"/>
    </location>
</feature>
<evidence type="ECO:0000256" key="5">
    <source>
        <dbReference type="ARBA" id="ARBA00022741"/>
    </source>
</evidence>
<keyword evidence="6 12" id="KW-0067">ATP-binding</keyword>
<dbReference type="InterPro" id="IPR003593">
    <property type="entry name" value="AAA+_ATPase"/>
</dbReference>
<keyword evidence="8 9" id="KW-0472">Membrane</keyword>
<keyword evidence="2" id="KW-0813">Transport</keyword>
<proteinExistence type="predicted"/>
<evidence type="ECO:0000256" key="8">
    <source>
        <dbReference type="ARBA" id="ARBA00023136"/>
    </source>
</evidence>
<dbReference type="Pfam" id="PF00664">
    <property type="entry name" value="ABC_membrane"/>
    <property type="match status" value="1"/>
</dbReference>
<evidence type="ECO:0000256" key="3">
    <source>
        <dbReference type="ARBA" id="ARBA00022475"/>
    </source>
</evidence>
<evidence type="ECO:0000256" key="4">
    <source>
        <dbReference type="ARBA" id="ARBA00022692"/>
    </source>
</evidence>
<evidence type="ECO:0000256" key="9">
    <source>
        <dbReference type="SAM" id="Phobius"/>
    </source>
</evidence>
<keyword evidence="3" id="KW-1003">Cell membrane</keyword>
<organism evidence="12 13">
    <name type="scientific">Sporobacter termitidis DSM 10068</name>
    <dbReference type="NCBI Taxonomy" id="1123282"/>
    <lineage>
        <taxon>Bacteria</taxon>
        <taxon>Bacillati</taxon>
        <taxon>Bacillota</taxon>
        <taxon>Clostridia</taxon>
        <taxon>Eubacteriales</taxon>
        <taxon>Oscillospiraceae</taxon>
        <taxon>Sporobacter</taxon>
    </lineage>
</organism>
<dbReference type="Pfam" id="PF00005">
    <property type="entry name" value="ABC_tran"/>
    <property type="match status" value="1"/>
</dbReference>
<dbReference type="Proteomes" id="UP000183995">
    <property type="component" value="Unassembled WGS sequence"/>
</dbReference>
<dbReference type="PROSITE" id="PS50893">
    <property type="entry name" value="ABC_TRANSPORTER_2"/>
    <property type="match status" value="1"/>
</dbReference>
<dbReference type="InterPro" id="IPR039421">
    <property type="entry name" value="Type_1_exporter"/>
</dbReference>
<protein>
    <submittedName>
        <fullName evidence="12">ATP-binding cassette, subfamily B</fullName>
    </submittedName>
</protein>
<dbReference type="SMART" id="SM00382">
    <property type="entry name" value="AAA"/>
    <property type="match status" value="1"/>
</dbReference>
<dbReference type="STRING" id="1123282.SAMN02745823_01067"/>
<keyword evidence="7 9" id="KW-1133">Transmembrane helix</keyword>
<keyword evidence="4 9" id="KW-0812">Transmembrane</keyword>
<feature type="domain" description="ABC transmembrane type-1" evidence="11">
    <location>
        <begin position="1"/>
        <end position="252"/>
    </location>
</feature>
<dbReference type="GO" id="GO:0034040">
    <property type="term" value="F:ATPase-coupled lipid transmembrane transporter activity"/>
    <property type="evidence" value="ECO:0007669"/>
    <property type="project" value="TreeGrafter"/>
</dbReference>
<accession>A0A1M5W4U3</accession>
<dbReference type="InterPro" id="IPR036640">
    <property type="entry name" value="ABC1_TM_sf"/>
</dbReference>
<dbReference type="PROSITE" id="PS00211">
    <property type="entry name" value="ABC_TRANSPORTER_1"/>
    <property type="match status" value="1"/>
</dbReference>
<feature type="transmembrane region" description="Helical" evidence="9">
    <location>
        <begin position="6"/>
        <end position="28"/>
    </location>
</feature>
<evidence type="ECO:0000259" key="10">
    <source>
        <dbReference type="PROSITE" id="PS50893"/>
    </source>
</evidence>
<dbReference type="InterPro" id="IPR011527">
    <property type="entry name" value="ABC1_TM_dom"/>
</dbReference>